<dbReference type="InterPro" id="IPR024095">
    <property type="entry name" value="Vesicle_P115"/>
</dbReference>
<dbReference type="Gene3D" id="1.25.10.10">
    <property type="entry name" value="Leucine-rich Repeat Variant"/>
    <property type="match status" value="2"/>
</dbReference>
<dbReference type="SUPFAM" id="SSF48371">
    <property type="entry name" value="ARM repeat"/>
    <property type="match status" value="1"/>
</dbReference>
<dbReference type="Pfam" id="PF04871">
    <property type="entry name" value="Uso1_p115_C"/>
    <property type="match status" value="1"/>
</dbReference>
<dbReference type="GO" id="GO:0012507">
    <property type="term" value="C:ER to Golgi transport vesicle membrane"/>
    <property type="evidence" value="ECO:0007669"/>
    <property type="project" value="TreeGrafter"/>
</dbReference>
<feature type="domain" description="Vesicle tethering protein Uso1/P115-like head" evidence="6">
    <location>
        <begin position="342"/>
        <end position="529"/>
    </location>
</feature>
<dbReference type="AlphaFoldDB" id="A0A3E2HMC2"/>
<evidence type="ECO:0000256" key="5">
    <source>
        <dbReference type="SAM" id="MobiDB-lite"/>
    </source>
</evidence>
<proteinExistence type="predicted"/>
<dbReference type="GO" id="GO:0000139">
    <property type="term" value="C:Golgi membrane"/>
    <property type="evidence" value="ECO:0007669"/>
    <property type="project" value="InterPro"/>
</dbReference>
<dbReference type="Gene3D" id="1.20.5.340">
    <property type="match status" value="1"/>
</dbReference>
<feature type="region of interest" description="Disordered" evidence="5">
    <location>
        <begin position="821"/>
        <end position="844"/>
    </location>
</feature>
<dbReference type="STRING" id="5539.A0A3E2HMC2"/>
<dbReference type="Proteomes" id="UP000258309">
    <property type="component" value="Unassembled WGS sequence"/>
</dbReference>
<feature type="non-terminal residue" evidence="8">
    <location>
        <position position="1"/>
    </location>
</feature>
<dbReference type="InterPro" id="IPR006955">
    <property type="entry name" value="Uso1_p115_C"/>
</dbReference>
<evidence type="ECO:0000259" key="6">
    <source>
        <dbReference type="Pfam" id="PF04869"/>
    </source>
</evidence>
<evidence type="ECO:0000256" key="3">
    <source>
        <dbReference type="ARBA" id="ARBA00023054"/>
    </source>
</evidence>
<gene>
    <name evidence="8" type="ORF">B7463_g1820</name>
</gene>
<feature type="domain" description="Uso1/p115-like vesicle tethering protein C-terminal" evidence="7">
    <location>
        <begin position="708"/>
        <end position="842"/>
    </location>
</feature>
<dbReference type="OrthoDB" id="198977at2759"/>
<sequence length="844" mass="94735">MFTIATVPAKQSVSETINTLSSRLSSSTLLEDRRAAILGLRSFAKEYPASVASGALRGLIGSLSKDGEDVDTVKVVLETLLMLFKPNESSPEASEEIALWLADEFTQRQDNITLLLDFLDTNDFYSRLYSLQLLSAILSSRTERTEECIFTAPLGISRLVAVLDDRREVVRNEALSLLTYLTPNSSELQKLVAFENAFDRVFNIIKEEGSLAQGDRIVEDCLILLANLLRLNVSNQSFFRETGCVSKLSRLLGDALGQQNGENEVAEWVQVQRNRNTYALLEVLRLFLVTGSTGTQANQASFCQHGILDQVLQLAFSRSTETHIKAEALVTCADLIRGHPGIQEGFAQFQVNSVFDVPLGNGADGAPRNGLPTVYVIDGLLDLTLSINSLSTFDARFAACECIKAYFYNHPAIRLHFLRRAIDGHNSGADETANILTTLLRPLDGQSFTDPYRHWFAAVLLFHLIFDDSDAKGIAMAVAEGDSSNGEEVVTCIQTITANLVNGIQRSLDDRVLVGYLMLLSGWLFEDPDGYIDCLTRLRSHPLLRDFEVLPQKLNSAPPGSLPEVYFDKTFVDFLKDNFSRLLRVIDRDPVMEIPVIANGIQKGISRELVDTLRSQLEEKEKMMQKTEEEILSLRRQLGQEQAENRKAKETAAVELLRIKSVNETLQRHHEEDMNKLHVEHARAVEDYQRQLDHVQKTSEASTDRMRKRMESEIADLKDSVKKLEAELEKANKNHMQDLETAHEEYVAKESEQAKHLHRIQVKMQELETRTKEATAKLSKAEASLSAKEGERQVVQSELDDLLMVFGDLEEKVDRYKGRLHELGEEVSDGEAGDENNEDDDELD</sequence>
<dbReference type="GO" id="GO:0005795">
    <property type="term" value="C:Golgi stack"/>
    <property type="evidence" value="ECO:0007669"/>
    <property type="project" value="TreeGrafter"/>
</dbReference>
<reference evidence="8 9" key="1">
    <citation type="submission" date="2018-05" db="EMBL/GenBank/DDBJ databases">
        <title>Draft genome sequence of Scytalidium lignicola DSM 105466, a ubiquitous saprotrophic fungus.</title>
        <authorList>
            <person name="Buettner E."/>
            <person name="Gebauer A.M."/>
            <person name="Hofrichter M."/>
            <person name="Liers C."/>
            <person name="Kellner H."/>
        </authorList>
    </citation>
    <scope>NUCLEOTIDE SEQUENCE [LARGE SCALE GENOMIC DNA]</scope>
    <source>
        <strain evidence="8 9">DSM 105466</strain>
    </source>
</reference>
<evidence type="ECO:0000313" key="8">
    <source>
        <dbReference type="EMBL" id="RFU34526.1"/>
    </source>
</evidence>
<evidence type="ECO:0000256" key="4">
    <source>
        <dbReference type="SAM" id="Coils"/>
    </source>
</evidence>
<name>A0A3E2HMC2_SCYLI</name>
<protein>
    <recommendedName>
        <fullName evidence="10">Vesicle tethering protein Uso1/P115-like head domain-containing protein</fullName>
    </recommendedName>
</protein>
<comment type="caution">
    <text evidence="8">The sequence shown here is derived from an EMBL/GenBank/DDBJ whole genome shotgun (WGS) entry which is preliminary data.</text>
</comment>
<dbReference type="GO" id="GO:0006886">
    <property type="term" value="P:intracellular protein transport"/>
    <property type="evidence" value="ECO:0007669"/>
    <property type="project" value="InterPro"/>
</dbReference>
<feature type="non-terminal residue" evidence="8">
    <location>
        <position position="844"/>
    </location>
</feature>
<evidence type="ECO:0000259" key="7">
    <source>
        <dbReference type="Pfam" id="PF04871"/>
    </source>
</evidence>
<accession>A0A3E2HMC2</accession>
<feature type="compositionally biased region" description="Acidic residues" evidence="5">
    <location>
        <begin position="825"/>
        <end position="844"/>
    </location>
</feature>
<dbReference type="GO" id="GO:0006888">
    <property type="term" value="P:endoplasmic reticulum to Golgi vesicle-mediated transport"/>
    <property type="evidence" value="ECO:0007669"/>
    <property type="project" value="TreeGrafter"/>
</dbReference>
<evidence type="ECO:0008006" key="10">
    <source>
        <dbReference type="Google" id="ProtNLM"/>
    </source>
</evidence>
<dbReference type="PANTHER" id="PTHR10013:SF0">
    <property type="entry name" value="GENERAL VESICULAR TRANSPORT FACTOR P115"/>
    <property type="match status" value="1"/>
</dbReference>
<evidence type="ECO:0000313" key="9">
    <source>
        <dbReference type="Proteomes" id="UP000258309"/>
    </source>
</evidence>
<dbReference type="FunFam" id="1.25.10.10:FF:000296">
    <property type="entry name" value="Related to transport protein USO1"/>
    <property type="match status" value="1"/>
</dbReference>
<dbReference type="GO" id="GO:0005783">
    <property type="term" value="C:endoplasmic reticulum"/>
    <property type="evidence" value="ECO:0007669"/>
    <property type="project" value="TreeGrafter"/>
</dbReference>
<dbReference type="InterPro" id="IPR016024">
    <property type="entry name" value="ARM-type_fold"/>
</dbReference>
<dbReference type="Pfam" id="PF04869">
    <property type="entry name" value="Uso1_p115_head"/>
    <property type="match status" value="1"/>
</dbReference>
<evidence type="ECO:0000256" key="1">
    <source>
        <dbReference type="ARBA" id="ARBA00004555"/>
    </source>
</evidence>
<dbReference type="OMA" id="WLWEDPK"/>
<dbReference type="GO" id="GO:0048280">
    <property type="term" value="P:vesicle fusion with Golgi apparatus"/>
    <property type="evidence" value="ECO:0007669"/>
    <property type="project" value="InterPro"/>
</dbReference>
<dbReference type="InterPro" id="IPR006953">
    <property type="entry name" value="Vesicle_Uso1_P115_head"/>
</dbReference>
<comment type="subcellular location">
    <subcellularLocation>
        <location evidence="1">Golgi apparatus</location>
    </subcellularLocation>
</comment>
<dbReference type="EMBL" id="NCSJ02000019">
    <property type="protein sequence ID" value="RFU34526.1"/>
    <property type="molecule type" value="Genomic_DNA"/>
</dbReference>
<keyword evidence="3 4" id="KW-0175">Coiled coil</keyword>
<organism evidence="8 9">
    <name type="scientific">Scytalidium lignicola</name>
    <name type="common">Hyphomycete</name>
    <dbReference type="NCBI Taxonomy" id="5539"/>
    <lineage>
        <taxon>Eukaryota</taxon>
        <taxon>Fungi</taxon>
        <taxon>Dikarya</taxon>
        <taxon>Ascomycota</taxon>
        <taxon>Pezizomycotina</taxon>
        <taxon>Leotiomycetes</taxon>
        <taxon>Leotiomycetes incertae sedis</taxon>
        <taxon>Scytalidium</taxon>
    </lineage>
</organism>
<feature type="coiled-coil region" evidence="4">
    <location>
        <begin position="610"/>
        <end position="660"/>
    </location>
</feature>
<dbReference type="PANTHER" id="PTHR10013">
    <property type="entry name" value="GENERAL VESICULAR TRANSPORT FACTOR P115"/>
    <property type="match status" value="1"/>
</dbReference>
<evidence type="ECO:0000256" key="2">
    <source>
        <dbReference type="ARBA" id="ARBA00023034"/>
    </source>
</evidence>
<keyword evidence="2" id="KW-0333">Golgi apparatus</keyword>
<dbReference type="InterPro" id="IPR011989">
    <property type="entry name" value="ARM-like"/>
</dbReference>
<keyword evidence="9" id="KW-1185">Reference proteome</keyword>
<dbReference type="GO" id="GO:0048211">
    <property type="term" value="P:Golgi vesicle docking"/>
    <property type="evidence" value="ECO:0007669"/>
    <property type="project" value="TreeGrafter"/>
</dbReference>